<proteinExistence type="predicted"/>
<dbReference type="HOGENOM" id="CLU_1971257_0_0_1"/>
<protein>
    <recommendedName>
        <fullName evidence="3">Helitron helicase-like domain-containing protein</fullName>
    </recommendedName>
</protein>
<dbReference type="AlphaFoldDB" id="A0A0D0BT44"/>
<dbReference type="OrthoDB" id="3267861at2759"/>
<sequence length="127" mass="14464">MVEAQGCGTLHCHMLLWLTGNPSPQVLWNRMDENVAFKQNVFLWLEDIISSKAEGEGDHHLDPQPVLQGIEEEYFQWAFREFVQQLAIECNLHVHNDTCDKHLWNGEAHGDTGSGQGAKALVYYVTE</sequence>
<evidence type="ECO:0000313" key="1">
    <source>
        <dbReference type="EMBL" id="KIK74607.1"/>
    </source>
</evidence>
<dbReference type="EMBL" id="KN828709">
    <property type="protein sequence ID" value="KIK74607.1"/>
    <property type="molecule type" value="Genomic_DNA"/>
</dbReference>
<dbReference type="InParanoid" id="A0A0D0BT44"/>
<evidence type="ECO:0000313" key="2">
    <source>
        <dbReference type="Proteomes" id="UP000054538"/>
    </source>
</evidence>
<evidence type="ECO:0008006" key="3">
    <source>
        <dbReference type="Google" id="ProtNLM"/>
    </source>
</evidence>
<reference evidence="1 2" key="1">
    <citation type="submission" date="2014-04" db="EMBL/GenBank/DDBJ databases">
        <authorList>
            <consortium name="DOE Joint Genome Institute"/>
            <person name="Kuo A."/>
            <person name="Kohler A."/>
            <person name="Jargeat P."/>
            <person name="Nagy L.G."/>
            <person name="Floudas D."/>
            <person name="Copeland A."/>
            <person name="Barry K.W."/>
            <person name="Cichocki N."/>
            <person name="Veneault-Fourrey C."/>
            <person name="LaButti K."/>
            <person name="Lindquist E.A."/>
            <person name="Lipzen A."/>
            <person name="Lundell T."/>
            <person name="Morin E."/>
            <person name="Murat C."/>
            <person name="Sun H."/>
            <person name="Tunlid A."/>
            <person name="Henrissat B."/>
            <person name="Grigoriev I.V."/>
            <person name="Hibbett D.S."/>
            <person name="Martin F."/>
            <person name="Nordberg H.P."/>
            <person name="Cantor M.N."/>
            <person name="Hua S.X."/>
        </authorList>
    </citation>
    <scope>NUCLEOTIDE SEQUENCE [LARGE SCALE GENOMIC DNA]</scope>
    <source>
        <strain evidence="1 2">Ve08.2h10</strain>
    </source>
</reference>
<reference evidence="2" key="2">
    <citation type="submission" date="2015-01" db="EMBL/GenBank/DDBJ databases">
        <title>Evolutionary Origins and Diversification of the Mycorrhizal Mutualists.</title>
        <authorList>
            <consortium name="DOE Joint Genome Institute"/>
            <consortium name="Mycorrhizal Genomics Consortium"/>
            <person name="Kohler A."/>
            <person name="Kuo A."/>
            <person name="Nagy L.G."/>
            <person name="Floudas D."/>
            <person name="Copeland A."/>
            <person name="Barry K.W."/>
            <person name="Cichocki N."/>
            <person name="Veneault-Fourrey C."/>
            <person name="LaButti K."/>
            <person name="Lindquist E.A."/>
            <person name="Lipzen A."/>
            <person name="Lundell T."/>
            <person name="Morin E."/>
            <person name="Murat C."/>
            <person name="Riley R."/>
            <person name="Ohm R."/>
            <person name="Sun H."/>
            <person name="Tunlid A."/>
            <person name="Henrissat B."/>
            <person name="Grigoriev I.V."/>
            <person name="Hibbett D.S."/>
            <person name="Martin F."/>
        </authorList>
    </citation>
    <scope>NUCLEOTIDE SEQUENCE [LARGE SCALE GENOMIC DNA]</scope>
    <source>
        <strain evidence="2">Ve08.2h10</strain>
    </source>
</reference>
<keyword evidence="2" id="KW-1185">Reference proteome</keyword>
<organism evidence="1 2">
    <name type="scientific">Paxillus rubicundulus Ve08.2h10</name>
    <dbReference type="NCBI Taxonomy" id="930991"/>
    <lineage>
        <taxon>Eukaryota</taxon>
        <taxon>Fungi</taxon>
        <taxon>Dikarya</taxon>
        <taxon>Basidiomycota</taxon>
        <taxon>Agaricomycotina</taxon>
        <taxon>Agaricomycetes</taxon>
        <taxon>Agaricomycetidae</taxon>
        <taxon>Boletales</taxon>
        <taxon>Paxilineae</taxon>
        <taxon>Paxillaceae</taxon>
        <taxon>Paxillus</taxon>
    </lineage>
</organism>
<name>A0A0D0BT44_9AGAM</name>
<accession>A0A0D0BT44</accession>
<gene>
    <name evidence="1" type="ORF">PAXRUDRAFT_29155</name>
</gene>
<dbReference type="Proteomes" id="UP000054538">
    <property type="component" value="Unassembled WGS sequence"/>
</dbReference>
<dbReference type="STRING" id="930991.A0A0D0BT44"/>